<evidence type="ECO:0000256" key="1">
    <source>
        <dbReference type="ARBA" id="ARBA00006847"/>
    </source>
</evidence>
<dbReference type="InterPro" id="IPR038257">
    <property type="entry name" value="CRISPR-assoc_Cas3_HD_sf"/>
</dbReference>
<dbReference type="Pfam" id="PF22590">
    <property type="entry name" value="Cas3-like_C_2"/>
    <property type="match status" value="1"/>
</dbReference>
<dbReference type="RefSeq" id="WP_317963989.1">
    <property type="nucleotide sequence ID" value="NZ_OX458333.1"/>
</dbReference>
<dbReference type="PROSITE" id="PS51643">
    <property type="entry name" value="HD_CAS3"/>
    <property type="match status" value="1"/>
</dbReference>
<evidence type="ECO:0000256" key="2">
    <source>
        <dbReference type="ARBA" id="ARBA00009046"/>
    </source>
</evidence>
<dbReference type="PROSITE" id="PS51192">
    <property type="entry name" value="HELICASE_ATP_BIND_1"/>
    <property type="match status" value="1"/>
</dbReference>
<evidence type="ECO:0000256" key="7">
    <source>
        <dbReference type="ARBA" id="ARBA00022806"/>
    </source>
</evidence>
<keyword evidence="3" id="KW-0540">Nuclease</keyword>
<keyword evidence="13" id="KW-1185">Reference proteome</keyword>
<dbReference type="PANTHER" id="PTHR47963:SF9">
    <property type="entry name" value="CRISPR-ASSOCIATED ENDONUCLEASE_HELICASE CAS3"/>
    <property type="match status" value="1"/>
</dbReference>
<accession>A0ABM9I1Z6</accession>
<evidence type="ECO:0000313" key="13">
    <source>
        <dbReference type="Proteomes" id="UP001162030"/>
    </source>
</evidence>
<evidence type="ECO:0000256" key="8">
    <source>
        <dbReference type="ARBA" id="ARBA00022840"/>
    </source>
</evidence>
<dbReference type="GO" id="GO:0004519">
    <property type="term" value="F:endonuclease activity"/>
    <property type="evidence" value="ECO:0007669"/>
    <property type="project" value="UniProtKB-KW"/>
</dbReference>
<evidence type="ECO:0000256" key="5">
    <source>
        <dbReference type="ARBA" id="ARBA00022741"/>
    </source>
</evidence>
<feature type="domain" description="HD Cas3-type" evidence="11">
    <location>
        <begin position="20"/>
        <end position="229"/>
    </location>
</feature>
<evidence type="ECO:0000259" key="10">
    <source>
        <dbReference type="PROSITE" id="PS51192"/>
    </source>
</evidence>
<dbReference type="NCBIfam" id="TIGR01596">
    <property type="entry name" value="cas3_HD"/>
    <property type="match status" value="1"/>
</dbReference>
<dbReference type="InterPro" id="IPR006483">
    <property type="entry name" value="CRISPR-assoc_Cas3_HD"/>
</dbReference>
<comment type="similarity">
    <text evidence="2">In the central section; belongs to the CRISPR-associated helicase Cas3 family.</text>
</comment>
<sequence>MTTDRAYWKYWGKARKEGEAGTPYHLLPYHCLDVSAVACAWWDASTAIRRCFTASFSYPGLNQSQLRAWVMFFVALHDLGKFDLRFQLKAPEALAAAWQPLGPEDHGLATRDIIGFDHGWAGLAWANREYRGWLNCRDTDRETWSQWQPWLAAVTGHHGDFFVPEMPGLVPDTDETLAEHDRNARITFVCELARLFLEPAGLSLQQLPPSCSPAAQAWLAGFCSVCDWIGSNEVFDYRCDPQVDLAEYLTERIRKIQDESLLYRFGLLGKSSDYRGLGALLQTGESPRGVQVEVDNLPTTPGLTLIEAPTGSGKTEAALAYAWRLLDQGVADSIVFALPTQATANAMLARAVAFAERIFGTANLVLAHGNREFNETFHRLVESGRNTSAQGKTEAATQCALWLASSRKRVFLGQFGVCTVDQVLLSVLPVRHKFVRGFGLNKSVLIVDEVHAYDAYMHGLLGEALRRQKATGGSAILLSATLPASVRAKLFEAWKCDCTEAAPYPALWHAGEGSPVCLTLPDDQRPPEREVSIEYLKLPGAFPNADLLDRIVAAAKAGARVAVIMNLVDDAQRLARELRRETELEVDIFHARYRFIDRQQKEQIVLERYGRIAVRGKGRILVATQVVEQSLDLDFDWMLTQICPVDLLFQRLGRLHRHQRNDRPAGFELPLCTVISVETEDYGLHKLIYGNTRVLWRTEQLLAGTDRIVFPEAYRDWIKEVYSENVWDDEPDLVYADYLGWKDDQSRREAEAKRLTTMTVSAFRDEDHTVTGLTRDSEMSLTVLPLLSNGRLLDGRPLNTLNEWELAETLNLNAVPVPASWEKQLKECRVEQEGDLAGYLQLEMTNDEQDGWTSIDGKFRYTKDFGLERRCHRRCKNDP</sequence>
<keyword evidence="5" id="KW-0547">Nucleotide-binding</keyword>
<keyword evidence="9" id="KW-0051">Antiviral defense</keyword>
<reference evidence="12 13" key="1">
    <citation type="submission" date="2023-03" db="EMBL/GenBank/DDBJ databases">
        <authorList>
            <person name="Pearce D."/>
        </authorList>
    </citation>
    <scope>NUCLEOTIDE SEQUENCE [LARGE SCALE GENOMIC DNA]</scope>
    <source>
        <strain evidence="12">Msz</strain>
    </source>
</reference>
<comment type="similarity">
    <text evidence="1">In the N-terminal section; belongs to the CRISPR-associated nuclease Cas3-HD family.</text>
</comment>
<keyword evidence="4" id="KW-0479">Metal-binding</keyword>
<protein>
    <submittedName>
        <fullName evidence="12">CRISPR-associated endonuclease/helicase Cas3</fullName>
    </submittedName>
</protein>
<dbReference type="InterPro" id="IPR014001">
    <property type="entry name" value="Helicase_ATP-bd"/>
</dbReference>
<dbReference type="PANTHER" id="PTHR47963">
    <property type="entry name" value="DEAD-BOX ATP-DEPENDENT RNA HELICASE 47, MITOCHONDRIAL"/>
    <property type="match status" value="1"/>
</dbReference>
<dbReference type="InterPro" id="IPR011545">
    <property type="entry name" value="DEAD/DEAH_box_helicase_dom"/>
</dbReference>
<keyword evidence="7" id="KW-0347">Helicase</keyword>
<evidence type="ECO:0000259" key="11">
    <source>
        <dbReference type="PROSITE" id="PS51643"/>
    </source>
</evidence>
<dbReference type="InterPro" id="IPR006474">
    <property type="entry name" value="Helicase_Cas3_CRISPR-ass_core"/>
</dbReference>
<feature type="domain" description="Helicase ATP-binding" evidence="10">
    <location>
        <begin position="295"/>
        <end position="500"/>
    </location>
</feature>
<dbReference type="Pfam" id="PF00270">
    <property type="entry name" value="DEAD"/>
    <property type="match status" value="1"/>
</dbReference>
<evidence type="ECO:0000313" key="12">
    <source>
        <dbReference type="EMBL" id="CAI8836498.1"/>
    </source>
</evidence>
<dbReference type="EMBL" id="OX458333">
    <property type="protein sequence ID" value="CAI8836498.1"/>
    <property type="molecule type" value="Genomic_DNA"/>
</dbReference>
<name>A0ABM9I1Z6_9GAMM</name>
<dbReference type="CDD" id="cd09641">
    <property type="entry name" value="Cas3''_I"/>
    <property type="match status" value="1"/>
</dbReference>
<keyword evidence="8" id="KW-0067">ATP-binding</keyword>
<evidence type="ECO:0000256" key="9">
    <source>
        <dbReference type="ARBA" id="ARBA00023118"/>
    </source>
</evidence>
<keyword evidence="12" id="KW-0255">Endonuclease</keyword>
<dbReference type="Proteomes" id="UP001162030">
    <property type="component" value="Chromosome"/>
</dbReference>
<evidence type="ECO:0000256" key="6">
    <source>
        <dbReference type="ARBA" id="ARBA00022801"/>
    </source>
</evidence>
<dbReference type="InterPro" id="IPR027417">
    <property type="entry name" value="P-loop_NTPase"/>
</dbReference>
<dbReference type="Gene3D" id="1.10.3210.30">
    <property type="match status" value="1"/>
</dbReference>
<dbReference type="Gene3D" id="3.40.50.300">
    <property type="entry name" value="P-loop containing nucleotide triphosphate hydrolases"/>
    <property type="match status" value="2"/>
</dbReference>
<evidence type="ECO:0000256" key="3">
    <source>
        <dbReference type="ARBA" id="ARBA00022722"/>
    </source>
</evidence>
<evidence type="ECO:0000256" key="4">
    <source>
        <dbReference type="ARBA" id="ARBA00022723"/>
    </source>
</evidence>
<gene>
    <name evidence="12" type="primary">cas</name>
    <name evidence="12" type="ORF">MSZNOR_2245</name>
</gene>
<dbReference type="InterPro" id="IPR050547">
    <property type="entry name" value="DEAD_box_RNA_helicases"/>
</dbReference>
<dbReference type="NCBIfam" id="TIGR01587">
    <property type="entry name" value="cas3_core"/>
    <property type="match status" value="1"/>
</dbReference>
<dbReference type="SUPFAM" id="SSF52540">
    <property type="entry name" value="P-loop containing nucleoside triphosphate hydrolases"/>
    <property type="match status" value="1"/>
</dbReference>
<dbReference type="Pfam" id="PF18019">
    <property type="entry name" value="Cas3_HD"/>
    <property type="match status" value="1"/>
</dbReference>
<dbReference type="NCBIfam" id="NF007248">
    <property type="entry name" value="PRK09694.1"/>
    <property type="match status" value="1"/>
</dbReference>
<keyword evidence="6" id="KW-0378">Hydrolase</keyword>
<proteinExistence type="inferred from homology"/>
<organism evidence="12 13">
    <name type="scientific">Methylocaldum szegediense</name>
    <dbReference type="NCBI Taxonomy" id="73780"/>
    <lineage>
        <taxon>Bacteria</taxon>
        <taxon>Pseudomonadati</taxon>
        <taxon>Pseudomonadota</taxon>
        <taxon>Gammaproteobacteria</taxon>
        <taxon>Methylococcales</taxon>
        <taxon>Methylococcaceae</taxon>
        <taxon>Methylocaldum</taxon>
    </lineage>
</organism>
<dbReference type="SMART" id="SM00487">
    <property type="entry name" value="DEXDc"/>
    <property type="match status" value="1"/>
</dbReference>
<dbReference type="InterPro" id="IPR054712">
    <property type="entry name" value="Cas3-like_dom"/>
</dbReference>